<dbReference type="KEGG" id="dat:HRM2_26250"/>
<dbReference type="Proteomes" id="UP000000442">
    <property type="component" value="Chromosome"/>
</dbReference>
<dbReference type="GO" id="GO:0005524">
    <property type="term" value="F:ATP binding"/>
    <property type="evidence" value="ECO:0007669"/>
    <property type="project" value="UniProtKB-KW"/>
</dbReference>
<sequence length="330" mass="38430">MTMANIISQMEKPNLIIAPNKTLAAQLYNELKMLFPDNCVEYFVSYYAYYQPEAYIPSSDTYIQKDSSINELIDKMRHSATRSVLARKDVIVVASVSCIYGLGAPEEYLDLRVTLDRDMEISREDVNRKFVDIQYTRNDVDFHRGTFRVRGDRLEIFPAYEENKTIRIDFFGDTIEEISEIDALQGTVIKQFDQMAIYPASHYVTNKKTQKQAVERIVIELKERLAFLNDHNLLVEAQRLEEHTRYDLEILEEIGYCNGIENYSRHLTGRAPGQPPPTLLDYIDQDFLLFFDENHISVSQLGAIYKADRSRKETLVKHGFRLRPPWTTSR</sequence>
<dbReference type="InterPro" id="IPR041471">
    <property type="entry name" value="UvrB_inter"/>
</dbReference>
<organism evidence="5 6">
    <name type="scientific">Desulforapulum autotrophicum (strain ATCC 43914 / DSM 3382 / VKM B-1955 / HRM2)</name>
    <name type="common">Desulfobacterium autotrophicum</name>
    <dbReference type="NCBI Taxonomy" id="177437"/>
    <lineage>
        <taxon>Bacteria</taxon>
        <taxon>Pseudomonadati</taxon>
        <taxon>Thermodesulfobacteriota</taxon>
        <taxon>Desulfobacteria</taxon>
        <taxon>Desulfobacterales</taxon>
        <taxon>Desulfobacteraceae</taxon>
        <taxon>Desulforapulum</taxon>
    </lineage>
</organism>
<dbReference type="PANTHER" id="PTHR24029:SF0">
    <property type="entry name" value="UVRABC SYSTEM PROTEIN B"/>
    <property type="match status" value="1"/>
</dbReference>
<evidence type="ECO:0000313" key="6">
    <source>
        <dbReference type="Proteomes" id="UP000000442"/>
    </source>
</evidence>
<dbReference type="HOGENOM" id="CLU_009621_2_2_7"/>
<evidence type="ECO:0000259" key="4">
    <source>
        <dbReference type="PROSITE" id="PS51192"/>
    </source>
</evidence>
<accession>C0QHY3</accession>
<name>C0QHY3_DESAH</name>
<evidence type="ECO:0000256" key="3">
    <source>
        <dbReference type="ARBA" id="ARBA00022840"/>
    </source>
</evidence>
<dbReference type="InterPro" id="IPR027417">
    <property type="entry name" value="P-loop_NTPase"/>
</dbReference>
<keyword evidence="3" id="KW-0067">ATP-binding</keyword>
<dbReference type="PANTHER" id="PTHR24029">
    <property type="entry name" value="UVRABC SYSTEM PROTEIN B"/>
    <property type="match status" value="1"/>
</dbReference>
<protein>
    <submittedName>
        <fullName evidence="5">UvrB3</fullName>
    </submittedName>
</protein>
<dbReference type="eggNOG" id="COG0556">
    <property type="taxonomic scope" value="Bacteria"/>
</dbReference>
<dbReference type="EMBL" id="CP001087">
    <property type="protein sequence ID" value="ACN15719.1"/>
    <property type="molecule type" value="Genomic_DNA"/>
</dbReference>
<proteinExistence type="predicted"/>
<keyword evidence="1" id="KW-0963">Cytoplasm</keyword>
<dbReference type="STRING" id="177437.HRM2_26250"/>
<gene>
    <name evidence="5" type="primary">uvrB3</name>
    <name evidence="5" type="ordered locus">HRM2_26250</name>
</gene>
<dbReference type="GO" id="GO:0003677">
    <property type="term" value="F:DNA binding"/>
    <property type="evidence" value="ECO:0007669"/>
    <property type="project" value="InterPro"/>
</dbReference>
<keyword evidence="2" id="KW-0547">Nucleotide-binding</keyword>
<dbReference type="Pfam" id="PF17757">
    <property type="entry name" value="UvrB_inter"/>
    <property type="match status" value="1"/>
</dbReference>
<evidence type="ECO:0000256" key="1">
    <source>
        <dbReference type="ARBA" id="ARBA00022490"/>
    </source>
</evidence>
<dbReference type="Gene3D" id="3.40.50.300">
    <property type="entry name" value="P-loop containing nucleotide triphosphate hydrolases"/>
    <property type="match status" value="1"/>
</dbReference>
<dbReference type="GO" id="GO:0006289">
    <property type="term" value="P:nucleotide-excision repair"/>
    <property type="evidence" value="ECO:0007669"/>
    <property type="project" value="InterPro"/>
</dbReference>
<feature type="domain" description="Helicase ATP-binding" evidence="4">
    <location>
        <begin position="1"/>
        <end position="133"/>
    </location>
</feature>
<dbReference type="GO" id="GO:0016887">
    <property type="term" value="F:ATP hydrolysis activity"/>
    <property type="evidence" value="ECO:0007669"/>
    <property type="project" value="InterPro"/>
</dbReference>
<dbReference type="InterPro" id="IPR004807">
    <property type="entry name" value="UvrB"/>
</dbReference>
<evidence type="ECO:0000256" key="2">
    <source>
        <dbReference type="ARBA" id="ARBA00022741"/>
    </source>
</evidence>
<dbReference type="PROSITE" id="PS51192">
    <property type="entry name" value="HELICASE_ATP_BIND_1"/>
    <property type="match status" value="1"/>
</dbReference>
<evidence type="ECO:0000313" key="5">
    <source>
        <dbReference type="EMBL" id="ACN15719.1"/>
    </source>
</evidence>
<dbReference type="Gene3D" id="6.10.140.240">
    <property type="match status" value="1"/>
</dbReference>
<keyword evidence="6" id="KW-1185">Reference proteome</keyword>
<dbReference type="AlphaFoldDB" id="C0QHY3"/>
<dbReference type="InterPro" id="IPR014001">
    <property type="entry name" value="Helicase_ATP-bd"/>
</dbReference>
<dbReference type="SUPFAM" id="SSF52540">
    <property type="entry name" value="P-loop containing nucleoside triphosphate hydrolases"/>
    <property type="match status" value="1"/>
</dbReference>
<reference evidence="5 6" key="1">
    <citation type="journal article" date="2009" name="Environ. Microbiol.">
        <title>Genome sequence of Desulfobacterium autotrophicum HRM2, a marine sulfate reducer oxidizing organic carbon completely to carbon dioxide.</title>
        <authorList>
            <person name="Strittmatter A.W."/>
            <person name="Liesegang H."/>
            <person name="Rabus R."/>
            <person name="Decker I."/>
            <person name="Amann J."/>
            <person name="Andres S."/>
            <person name="Henne A."/>
            <person name="Fricke W.F."/>
            <person name="Martinez-Arias R."/>
            <person name="Bartels D."/>
            <person name="Goesmann A."/>
            <person name="Krause L."/>
            <person name="Puehler A."/>
            <person name="Klenk H.P."/>
            <person name="Richter M."/>
            <person name="Schuler M."/>
            <person name="Gloeckner F.O."/>
            <person name="Meyerdierks A."/>
            <person name="Gottschalk G."/>
            <person name="Amann R."/>
        </authorList>
    </citation>
    <scope>NUCLEOTIDE SEQUENCE [LARGE SCALE GENOMIC DNA]</scope>
    <source>
        <strain evidence="6">ATCC 43914 / DSM 3382 / HRM2</strain>
    </source>
</reference>
<dbReference type="GO" id="GO:0009380">
    <property type="term" value="C:excinuclease repair complex"/>
    <property type="evidence" value="ECO:0007669"/>
    <property type="project" value="InterPro"/>
</dbReference>